<protein>
    <submittedName>
        <fullName evidence="1">Uncharacterized protein</fullName>
    </submittedName>
</protein>
<name>A0ABY9XXF6_9FLAO</name>
<accession>A0ABY9XXF6</accession>
<dbReference type="Proteomes" id="UP001302806">
    <property type="component" value="Chromosome"/>
</dbReference>
<proteinExistence type="predicted"/>
<dbReference type="PROSITE" id="PS51257">
    <property type="entry name" value="PROKAR_LIPOPROTEIN"/>
    <property type="match status" value="1"/>
</dbReference>
<sequence>MQGKSMNIYRERISMGAKLQVSGLIFMALFLLIGCMGSKERNESNLNFDVDKQLDYCVTQSEKTIALNFKDQMIPRNVATNSSAWRLVEYKDWTSGF</sequence>
<gene>
    <name evidence="1" type="ORF">RHP51_07880</name>
</gene>
<dbReference type="EMBL" id="CP134537">
    <property type="protein sequence ID" value="WNH10560.1"/>
    <property type="molecule type" value="Genomic_DNA"/>
</dbReference>
<evidence type="ECO:0000313" key="2">
    <source>
        <dbReference type="Proteomes" id="UP001302806"/>
    </source>
</evidence>
<reference evidence="1 2" key="1">
    <citation type="submission" date="2023-09" db="EMBL/GenBank/DDBJ databases">
        <title>Thalassobella suaedae gen. nov., sp. nov., a marine bacterium of the family Flavobacteriaceae isolated from a halophyte Suaeda japonica.</title>
        <authorList>
            <person name="Lee S.Y."/>
            <person name="Hwang C.Y."/>
        </authorList>
    </citation>
    <scope>NUCLEOTIDE SEQUENCE [LARGE SCALE GENOMIC DNA]</scope>
    <source>
        <strain evidence="1 2">HL-DH14</strain>
    </source>
</reference>
<evidence type="ECO:0000313" key="1">
    <source>
        <dbReference type="EMBL" id="WNH10560.1"/>
    </source>
</evidence>
<dbReference type="RefSeq" id="WP_415866808.1">
    <property type="nucleotide sequence ID" value="NZ_CP134537.1"/>
</dbReference>
<organism evidence="1 2">
    <name type="scientific">Thalassobellus suaedae</name>
    <dbReference type="NCBI Taxonomy" id="3074124"/>
    <lineage>
        <taxon>Bacteria</taxon>
        <taxon>Pseudomonadati</taxon>
        <taxon>Bacteroidota</taxon>
        <taxon>Flavobacteriia</taxon>
        <taxon>Flavobacteriales</taxon>
        <taxon>Flavobacteriaceae</taxon>
        <taxon>Thalassobellus</taxon>
    </lineage>
</organism>